<comment type="caution">
    <text evidence="2">The sequence shown here is derived from an EMBL/GenBank/DDBJ whole genome shotgun (WGS) entry which is preliminary data.</text>
</comment>
<name>A0ABT6KP53_9MICO</name>
<gene>
    <name evidence="2" type="ORF">M2152_001753</name>
</gene>
<dbReference type="EMBL" id="JARXVQ010000001">
    <property type="protein sequence ID" value="MDH6181571.1"/>
    <property type="molecule type" value="Genomic_DNA"/>
</dbReference>
<evidence type="ECO:0000313" key="3">
    <source>
        <dbReference type="Proteomes" id="UP001160142"/>
    </source>
</evidence>
<accession>A0ABT6KP53</accession>
<feature type="compositionally biased region" description="Polar residues" evidence="1">
    <location>
        <begin position="1"/>
        <end position="33"/>
    </location>
</feature>
<reference evidence="2 3" key="1">
    <citation type="submission" date="2023-04" db="EMBL/GenBank/DDBJ databases">
        <title>Genome Encyclopedia of Bacteria and Archaea VI: Functional Genomics of Type Strains.</title>
        <authorList>
            <person name="Whitman W."/>
        </authorList>
    </citation>
    <scope>NUCLEOTIDE SEQUENCE [LARGE SCALE GENOMIC DNA]</scope>
    <source>
        <strain evidence="2 3">SG_E_30_P1</strain>
    </source>
</reference>
<keyword evidence="3" id="KW-1185">Reference proteome</keyword>
<evidence type="ECO:0000313" key="2">
    <source>
        <dbReference type="EMBL" id="MDH6181571.1"/>
    </source>
</evidence>
<organism evidence="2 3">
    <name type="scientific">Antiquaquibacter oligotrophicus</name>
    <dbReference type="NCBI Taxonomy" id="2880260"/>
    <lineage>
        <taxon>Bacteria</taxon>
        <taxon>Bacillati</taxon>
        <taxon>Actinomycetota</taxon>
        <taxon>Actinomycetes</taxon>
        <taxon>Micrococcales</taxon>
        <taxon>Microbacteriaceae</taxon>
        <taxon>Antiquaquibacter</taxon>
    </lineage>
</organism>
<protein>
    <submittedName>
        <fullName evidence="2">Uncharacterized protein</fullName>
    </submittedName>
</protein>
<evidence type="ECO:0000256" key="1">
    <source>
        <dbReference type="SAM" id="MobiDB-lite"/>
    </source>
</evidence>
<sequence>MDPTDSKQNGYVMYQNSNPTNPQVVNPVTGQTMKKSDPYWHIEFGPND</sequence>
<feature type="region of interest" description="Disordered" evidence="1">
    <location>
        <begin position="1"/>
        <end position="48"/>
    </location>
</feature>
<dbReference type="Proteomes" id="UP001160142">
    <property type="component" value="Unassembled WGS sequence"/>
</dbReference>
<proteinExistence type="predicted"/>